<name>A0ABY9MMB5_9GAMM</name>
<evidence type="ECO:0000313" key="3">
    <source>
        <dbReference type="Proteomes" id="UP001236657"/>
    </source>
</evidence>
<protein>
    <submittedName>
        <fullName evidence="2">DUF5362 family protein</fullName>
    </submittedName>
</protein>
<feature type="transmembrane region" description="Helical" evidence="1">
    <location>
        <begin position="82"/>
        <end position="109"/>
    </location>
</feature>
<dbReference type="RefSeq" id="WP_308894068.1">
    <property type="nucleotide sequence ID" value="NZ_CP133218.1"/>
</dbReference>
<accession>A0ABY9MMB5</accession>
<dbReference type="Proteomes" id="UP001236657">
    <property type="component" value="Chromosome"/>
</dbReference>
<keyword evidence="1" id="KW-1133">Transmembrane helix</keyword>
<reference evidence="2 3" key="1">
    <citation type="submission" date="2023-08" db="EMBL/GenBank/DDBJ databases">
        <title>New molecular markers tilS and rpoB for phylogenetic and monitoring studies of the genus Thiothrix biodiversity.</title>
        <authorList>
            <person name="Ravin N.V."/>
            <person name="Smolyakov D."/>
            <person name="Markov N.D."/>
            <person name="Beletsky A.V."/>
            <person name="Mardanov A.V."/>
            <person name="Rudenko T.S."/>
            <person name="Grabovich M.Y."/>
        </authorList>
    </citation>
    <scope>NUCLEOTIDE SEQUENCE [LARGE SCALE GENOMIC DNA]</scope>
    <source>
        <strain evidence="2 3">MK1</strain>
    </source>
</reference>
<sequence length="171" mass="17827">MSVQDAFAAPRSAVRDVAGGSGVLTDAIINALKKTRPWVLLLAILGFIGAALMAVMAVPMLLGSTMMSGLEGVEAEQLGAMAGAGVMIGMGVVYLIFAAIYFMASLYLLRYAGFIKQAVSSHNVTDLEAALSQQASFWKLVGIMALIFTIFMLLAIVVGIGSAFFLIGSGI</sequence>
<keyword evidence="1" id="KW-0472">Membrane</keyword>
<evidence type="ECO:0000313" key="2">
    <source>
        <dbReference type="EMBL" id="WML89804.1"/>
    </source>
</evidence>
<dbReference type="InterPro" id="IPR035287">
    <property type="entry name" value="DUF5362"/>
</dbReference>
<dbReference type="EMBL" id="CP133218">
    <property type="protein sequence ID" value="WML89804.1"/>
    <property type="molecule type" value="Genomic_DNA"/>
</dbReference>
<dbReference type="Pfam" id="PF17319">
    <property type="entry name" value="DUF5362"/>
    <property type="match status" value="1"/>
</dbReference>
<feature type="transmembrane region" description="Helical" evidence="1">
    <location>
        <begin position="140"/>
        <end position="167"/>
    </location>
</feature>
<feature type="transmembrane region" description="Helical" evidence="1">
    <location>
        <begin position="38"/>
        <end position="62"/>
    </location>
</feature>
<keyword evidence="1" id="KW-0812">Transmembrane</keyword>
<organism evidence="2 3">
    <name type="scientific">Thiothrix lacustris</name>
    <dbReference type="NCBI Taxonomy" id="525917"/>
    <lineage>
        <taxon>Bacteria</taxon>
        <taxon>Pseudomonadati</taxon>
        <taxon>Pseudomonadota</taxon>
        <taxon>Gammaproteobacteria</taxon>
        <taxon>Thiotrichales</taxon>
        <taxon>Thiotrichaceae</taxon>
        <taxon>Thiothrix</taxon>
    </lineage>
</organism>
<keyword evidence="3" id="KW-1185">Reference proteome</keyword>
<evidence type="ECO:0000256" key="1">
    <source>
        <dbReference type="SAM" id="Phobius"/>
    </source>
</evidence>
<proteinExistence type="predicted"/>
<gene>
    <name evidence="2" type="ORF">RCF98_12585</name>
</gene>